<gene>
    <name evidence="11" type="ORF">IAA96_05820</name>
</gene>
<comment type="caution">
    <text evidence="11">The sequence shown here is derived from an EMBL/GenBank/DDBJ whole genome shotgun (WGS) entry which is preliminary data.</text>
</comment>
<dbReference type="InterPro" id="IPR038495">
    <property type="entry name" value="ATPase_E_C"/>
</dbReference>
<evidence type="ECO:0000259" key="10">
    <source>
        <dbReference type="Pfam" id="PF02108"/>
    </source>
</evidence>
<proteinExistence type="inferred from homology"/>
<keyword evidence="11" id="KW-0282">Flagellum</keyword>
<keyword evidence="11" id="KW-0969">Cilium</keyword>
<reference evidence="11" key="2">
    <citation type="journal article" date="2021" name="PeerJ">
        <title>Extensive microbial diversity within the chicken gut microbiome revealed by metagenomics and culture.</title>
        <authorList>
            <person name="Gilroy R."/>
            <person name="Ravi A."/>
            <person name="Getino M."/>
            <person name="Pursley I."/>
            <person name="Horton D.L."/>
            <person name="Alikhan N.F."/>
            <person name="Baker D."/>
            <person name="Gharbi K."/>
            <person name="Hall N."/>
            <person name="Watson M."/>
            <person name="Adriaenssens E.M."/>
            <person name="Foster-Nyarko E."/>
            <person name="Jarju S."/>
            <person name="Secka A."/>
            <person name="Antonio M."/>
            <person name="Oren A."/>
            <person name="Chaudhuri R.R."/>
            <person name="La Ragione R."/>
            <person name="Hildebrand F."/>
            <person name="Pallen M.J."/>
        </authorList>
    </citation>
    <scope>NUCLEOTIDE SEQUENCE</scope>
    <source>
        <strain evidence="11">B3-4054</strain>
    </source>
</reference>
<evidence type="ECO:0000256" key="7">
    <source>
        <dbReference type="ARBA" id="ARBA00023225"/>
    </source>
</evidence>
<evidence type="ECO:0000256" key="1">
    <source>
        <dbReference type="ARBA" id="ARBA00003041"/>
    </source>
</evidence>
<dbReference type="GO" id="GO:0044781">
    <property type="term" value="P:bacterial-type flagellum organization"/>
    <property type="evidence" value="ECO:0007669"/>
    <property type="project" value="UniProtKB-KW"/>
</dbReference>
<feature type="coiled-coil region" evidence="8">
    <location>
        <begin position="48"/>
        <end position="123"/>
    </location>
</feature>
<feature type="region of interest" description="Disordered" evidence="9">
    <location>
        <begin position="298"/>
        <end position="345"/>
    </location>
</feature>
<comment type="function">
    <text evidence="1">Needed for flagellar regrowth and assembly.</text>
</comment>
<protein>
    <recommendedName>
        <fullName evidence="3">Flagellar assembly protein FliH</fullName>
    </recommendedName>
</protein>
<evidence type="ECO:0000256" key="4">
    <source>
        <dbReference type="ARBA" id="ARBA00022448"/>
    </source>
</evidence>
<dbReference type="InterPro" id="IPR018035">
    <property type="entry name" value="Flagellar_FliH/T3SS_HrpE"/>
</dbReference>
<organism evidence="11 12">
    <name type="scientific">Candidatus Avitreponema avistercoris</name>
    <dbReference type="NCBI Taxonomy" id="2840705"/>
    <lineage>
        <taxon>Bacteria</taxon>
        <taxon>Pseudomonadati</taxon>
        <taxon>Spirochaetota</taxon>
        <taxon>Spirochaetia</taxon>
        <taxon>Spirochaetales</taxon>
        <taxon>Candidatus Avitreponema</taxon>
    </lineage>
</organism>
<evidence type="ECO:0000256" key="5">
    <source>
        <dbReference type="ARBA" id="ARBA00022795"/>
    </source>
</evidence>
<reference evidence="11" key="1">
    <citation type="submission" date="2020-10" db="EMBL/GenBank/DDBJ databases">
        <authorList>
            <person name="Gilroy R."/>
        </authorList>
    </citation>
    <scope>NUCLEOTIDE SEQUENCE</scope>
    <source>
        <strain evidence="11">B3-4054</strain>
    </source>
</reference>
<dbReference type="Proteomes" id="UP000823616">
    <property type="component" value="Unassembled WGS sequence"/>
</dbReference>
<evidence type="ECO:0000256" key="8">
    <source>
        <dbReference type="SAM" id="Coils"/>
    </source>
</evidence>
<dbReference type="EMBL" id="JADIMS010000107">
    <property type="protein sequence ID" value="MBO8450607.1"/>
    <property type="molecule type" value="Genomic_DNA"/>
</dbReference>
<evidence type="ECO:0000256" key="9">
    <source>
        <dbReference type="SAM" id="MobiDB-lite"/>
    </source>
</evidence>
<dbReference type="AlphaFoldDB" id="A0A9D9ENX5"/>
<evidence type="ECO:0000256" key="6">
    <source>
        <dbReference type="ARBA" id="ARBA00022927"/>
    </source>
</evidence>
<evidence type="ECO:0000313" key="11">
    <source>
        <dbReference type="EMBL" id="MBO8450607.1"/>
    </source>
</evidence>
<keyword evidence="5" id="KW-1005">Bacterial flagellum biogenesis</keyword>
<dbReference type="GO" id="GO:0005829">
    <property type="term" value="C:cytosol"/>
    <property type="evidence" value="ECO:0007669"/>
    <property type="project" value="TreeGrafter"/>
</dbReference>
<dbReference type="CDD" id="cd06503">
    <property type="entry name" value="ATP-synt_Fo_b"/>
    <property type="match status" value="1"/>
</dbReference>
<evidence type="ECO:0000256" key="2">
    <source>
        <dbReference type="ARBA" id="ARBA00006602"/>
    </source>
</evidence>
<evidence type="ECO:0000256" key="3">
    <source>
        <dbReference type="ARBA" id="ARBA00016507"/>
    </source>
</evidence>
<dbReference type="NCBIfam" id="NF005198">
    <property type="entry name" value="PRK06669.1-3"/>
    <property type="match status" value="1"/>
</dbReference>
<keyword evidence="4" id="KW-0813">Transport</keyword>
<evidence type="ECO:0000313" key="12">
    <source>
        <dbReference type="Proteomes" id="UP000823616"/>
    </source>
</evidence>
<dbReference type="PANTHER" id="PTHR34982">
    <property type="entry name" value="YOP PROTEINS TRANSLOCATION PROTEIN L"/>
    <property type="match status" value="1"/>
</dbReference>
<feature type="domain" description="Flagellar assembly protein FliH/Type III secretion system HrpE" evidence="10">
    <location>
        <begin position="163"/>
        <end position="289"/>
    </location>
</feature>
<keyword evidence="8" id="KW-0175">Coiled coil</keyword>
<dbReference type="Pfam" id="PF02108">
    <property type="entry name" value="FliH"/>
    <property type="match status" value="1"/>
</dbReference>
<dbReference type="PANTHER" id="PTHR34982:SF1">
    <property type="entry name" value="FLAGELLAR ASSEMBLY PROTEIN FLIH"/>
    <property type="match status" value="1"/>
</dbReference>
<keyword evidence="7" id="KW-1006">Bacterial flagellum protein export</keyword>
<keyword evidence="11" id="KW-0966">Cell projection</keyword>
<dbReference type="Gene3D" id="3.30.2320.30">
    <property type="entry name" value="ATP synthase, E subunit, C-terminal"/>
    <property type="match status" value="1"/>
</dbReference>
<dbReference type="GO" id="GO:0015031">
    <property type="term" value="P:protein transport"/>
    <property type="evidence" value="ECO:0007669"/>
    <property type="project" value="UniProtKB-KW"/>
</dbReference>
<comment type="similarity">
    <text evidence="2">Belongs to the FliH family.</text>
</comment>
<name>A0A9D9ENX5_9SPIR</name>
<keyword evidence="6" id="KW-0653">Protein transport</keyword>
<dbReference type="InterPro" id="IPR051472">
    <property type="entry name" value="T3SS_Stator/FliH"/>
</dbReference>
<sequence length="345" mass="37785">MAKAVFHSNEIKPSAEKVFLDLPKKFAPVEPEEPEEVQAEPVYDGPTVEDLQREADAWREDFAREKEEKIAAANAEAEQIRQDAEKAAFEEVRRKTNESQAALQKAKDEAARIEAEAKDGAARIEAEARQAGETVRKEAYNAGFAEGREAGFQSGKEEADRLIGRLHAMLEGILNRRQEILNETEQQIVDLVLLMTRKVVKVLSESSRNVVAANIVQALRKVKNRGTVTVRVNLRDAEFVSAHIKEFLAAVENISGLSVAEDSSVDPGGCIVDTDFGSVDARIMSQLEELEQKILEISPLKSRARPAPAAEESGKPPHTPPAENHSSAVRAVPQDAAPVSGQETP</sequence>
<accession>A0A9D9ENX5</accession>